<sequence>MNQAQLLKACGAILQTPPEIRKTSGTVQDPVSGAAPSSFISETSDSSYKKIFWDEKHELSRYSVEVQDNRGLSRSNRQSSTSEHQVMQKCECSSPSVRLSKSEGFESDIEPKWGCHTPDISLSQHKSHIHPLASKCSPFSTPLKVTGEMQTPATVYSTNLDNNETRKNTLIRTQYVYPVLNPVEDQRRELLSEYSLEPLKTRDSFDERPDCIPDSKEKIQQVSHMSEPEDIELSANPSPTSPSDKIKQKYEIIYTDKYISERTPSLETPIKNSDETPYGPEQVVTSLSQWLKPPVADDGYNEIKGKPFTSKSSDVDRPILGMVAAHWKDEPERISPKQWDGNGIPNSTNKYKEDQKVHWHATPFEERLEKALSDENFLPKRKFHCGKPLDFEEGELADTAAS</sequence>
<accession>A0AAQ3JMP4</accession>
<feature type="region of interest" description="Disordered" evidence="1">
    <location>
        <begin position="66"/>
        <end position="88"/>
    </location>
</feature>
<dbReference type="AlphaFoldDB" id="A0AAQ3JMP4"/>
<protein>
    <submittedName>
        <fullName evidence="2">Protein JASON-like isoform X1</fullName>
    </submittedName>
</protein>
<name>A0AAQ3JMP4_9LILI</name>
<feature type="compositionally biased region" description="Basic and acidic residues" evidence="1">
    <location>
        <begin position="202"/>
        <end position="219"/>
    </location>
</feature>
<dbReference type="InterPro" id="IPR039300">
    <property type="entry name" value="JASON"/>
</dbReference>
<feature type="region of interest" description="Disordered" evidence="1">
    <location>
        <begin position="331"/>
        <end position="356"/>
    </location>
</feature>
<gene>
    <name evidence="2" type="ORF">Cni_G00385</name>
</gene>
<evidence type="ECO:0000313" key="3">
    <source>
        <dbReference type="Proteomes" id="UP001327560"/>
    </source>
</evidence>
<feature type="region of interest" description="Disordered" evidence="1">
    <location>
        <begin position="202"/>
        <end position="244"/>
    </location>
</feature>
<evidence type="ECO:0000313" key="2">
    <source>
        <dbReference type="EMBL" id="WOK91694.1"/>
    </source>
</evidence>
<organism evidence="2 3">
    <name type="scientific">Canna indica</name>
    <name type="common">Indian-shot</name>
    <dbReference type="NCBI Taxonomy" id="4628"/>
    <lineage>
        <taxon>Eukaryota</taxon>
        <taxon>Viridiplantae</taxon>
        <taxon>Streptophyta</taxon>
        <taxon>Embryophyta</taxon>
        <taxon>Tracheophyta</taxon>
        <taxon>Spermatophyta</taxon>
        <taxon>Magnoliopsida</taxon>
        <taxon>Liliopsida</taxon>
        <taxon>Zingiberales</taxon>
        <taxon>Cannaceae</taxon>
        <taxon>Canna</taxon>
    </lineage>
</organism>
<dbReference type="Proteomes" id="UP001327560">
    <property type="component" value="Chromosome 1"/>
</dbReference>
<dbReference type="EMBL" id="CP136890">
    <property type="protein sequence ID" value="WOK91694.1"/>
    <property type="molecule type" value="Genomic_DNA"/>
</dbReference>
<dbReference type="PANTHER" id="PTHR33318">
    <property type="entry name" value="ASPARTYL/GLUTAMYL-TRNA(ASN/GLN) AMIDOTRANSFERASE SUBUNIT"/>
    <property type="match status" value="1"/>
</dbReference>
<dbReference type="PANTHER" id="PTHR33318:SF7">
    <property type="entry name" value="PROTEIN JASON"/>
    <property type="match status" value="1"/>
</dbReference>
<proteinExistence type="predicted"/>
<dbReference type="GO" id="GO:0007142">
    <property type="term" value="P:male meiosis II"/>
    <property type="evidence" value="ECO:0007669"/>
    <property type="project" value="InterPro"/>
</dbReference>
<feature type="compositionally biased region" description="Polar residues" evidence="1">
    <location>
        <begin position="70"/>
        <end position="88"/>
    </location>
</feature>
<reference evidence="2 3" key="1">
    <citation type="submission" date="2023-10" db="EMBL/GenBank/DDBJ databases">
        <title>Chromosome-scale genome assembly provides insights into flower coloration mechanisms of Canna indica.</title>
        <authorList>
            <person name="Li C."/>
        </authorList>
    </citation>
    <scope>NUCLEOTIDE SEQUENCE [LARGE SCALE GENOMIC DNA]</scope>
    <source>
        <tissue evidence="2">Flower</tissue>
    </source>
</reference>
<keyword evidence="3" id="KW-1185">Reference proteome</keyword>
<evidence type="ECO:0000256" key="1">
    <source>
        <dbReference type="SAM" id="MobiDB-lite"/>
    </source>
</evidence>